<dbReference type="EMBL" id="JQNX01000001">
    <property type="protein sequence ID" value="KIE59496.1"/>
    <property type="molecule type" value="Genomic_DNA"/>
</dbReference>
<keyword evidence="3 8" id="KW-0479">Metal-binding</keyword>
<keyword evidence="6 8" id="KW-0411">Iron-sulfur</keyword>
<dbReference type="Gene3D" id="3.20.20.70">
    <property type="entry name" value="Aldolase class I"/>
    <property type="match status" value="1"/>
</dbReference>
<evidence type="ECO:0000259" key="9">
    <source>
        <dbReference type="PROSITE" id="PS51918"/>
    </source>
</evidence>
<evidence type="ECO:0000256" key="5">
    <source>
        <dbReference type="ARBA" id="ARBA00023004"/>
    </source>
</evidence>
<dbReference type="PROSITE" id="PS51918">
    <property type="entry name" value="RADICAL_SAM"/>
    <property type="match status" value="1"/>
</dbReference>
<dbReference type="InterPro" id="IPR058240">
    <property type="entry name" value="rSAM_sf"/>
</dbReference>
<feature type="binding site" evidence="8">
    <location>
        <position position="84"/>
    </location>
    <ligand>
        <name>substrate</name>
    </ligand>
</feature>
<organism evidence="10 11">
    <name type="scientific">Methylacidiphilum kamchatkense Kam1</name>
    <dbReference type="NCBI Taxonomy" id="1202785"/>
    <lineage>
        <taxon>Bacteria</taxon>
        <taxon>Pseudomonadati</taxon>
        <taxon>Verrucomicrobiota</taxon>
        <taxon>Methylacidiphilae</taxon>
        <taxon>Methylacidiphilales</taxon>
        <taxon>Methylacidiphilaceae</taxon>
        <taxon>Methylacidiphilum (ex Ratnadevi et al. 2023)</taxon>
    </lineage>
</organism>
<reference evidence="10 11" key="1">
    <citation type="submission" date="2014-08" db="EMBL/GenBank/DDBJ databases">
        <title>Methylacidiphilum kamchatkense strain Kam1 draft genome sequence.</title>
        <authorList>
            <person name="Birkeland N.-K."/>
            <person name="Erikstad H.A."/>
        </authorList>
    </citation>
    <scope>NUCLEOTIDE SEQUENCE [LARGE SCALE GENOMIC DNA]</scope>
    <source>
        <strain evidence="10 11">Kam1</strain>
    </source>
</reference>
<evidence type="ECO:0000256" key="1">
    <source>
        <dbReference type="ARBA" id="ARBA00022485"/>
    </source>
</evidence>
<dbReference type="SFLD" id="SFLDS00029">
    <property type="entry name" value="Radical_SAM"/>
    <property type="match status" value="1"/>
</dbReference>
<evidence type="ECO:0000256" key="3">
    <source>
        <dbReference type="ARBA" id="ARBA00022723"/>
    </source>
</evidence>
<proteinExistence type="inferred from homology"/>
<evidence type="ECO:0000256" key="8">
    <source>
        <dbReference type="HAMAP-Rule" id="MF_00917"/>
    </source>
</evidence>
<comment type="cofactor">
    <cofactor evidence="8">
        <name>[4Fe-4S] cluster</name>
        <dbReference type="ChEBI" id="CHEBI:49883"/>
    </cofactor>
    <text evidence="8">Binds 1 [4Fe-4S] cluster. The cluster is coordinated with 3 cysteines and an exchangeable S-adenosyl-L-methionine.</text>
</comment>
<feature type="binding site" evidence="8">
    <location>
        <position position="54"/>
    </location>
    <ligand>
        <name>Mg(2+)</name>
        <dbReference type="ChEBI" id="CHEBI:18420"/>
    </ligand>
</feature>
<dbReference type="Pfam" id="PF04055">
    <property type="entry name" value="Radical_SAM"/>
    <property type="match status" value="1"/>
</dbReference>
<gene>
    <name evidence="8" type="primary">queE</name>
    <name evidence="10" type="ORF">A946_02210</name>
</gene>
<keyword evidence="2 8" id="KW-0949">S-adenosyl-L-methionine</keyword>
<feature type="binding site" evidence="8">
    <location>
        <position position="52"/>
    </location>
    <ligand>
        <name>[4Fe-4S] cluster</name>
        <dbReference type="ChEBI" id="CHEBI:49883"/>
        <note>4Fe-4S-S-AdoMet</note>
    </ligand>
</feature>
<comment type="function">
    <text evidence="8">Catalyzes the complex heterocyclic radical-mediated conversion of 6-carboxy-5,6,7,8-tetrahydropterin (CPH4) to 7-carboxy-7-deazaguanine (CDG), a step common to the biosynthetic pathways of all 7-deazapurine-containing compounds.</text>
</comment>
<dbReference type="Proteomes" id="UP000031594">
    <property type="component" value="Unassembled WGS sequence"/>
</dbReference>
<evidence type="ECO:0000313" key="11">
    <source>
        <dbReference type="Proteomes" id="UP000031594"/>
    </source>
</evidence>
<sequence>MDGITLLPREEVLKLKLVVNELFLSIQGESTFAGYPCAFIRLTGCNLRCRWCDTTYAFSEGKLLPIEAIINQIQKFNIPLVEVTGGEPLLQKNTLHLLRLLCDLGYQVLLETSGSLSIRHVDPRVHRIVDLKCPSSGESEKNLLANLDWLGERDELKFVIGNNEDYQWAKTKLNEEKERLTKVRAITFSPVFGELEPRILSEWILADRLNVRLGLQIHKYIWHPEARGV</sequence>
<dbReference type="PANTHER" id="PTHR42836">
    <property type="entry name" value="7-CARBOXY-7-DEAZAGUANINE SYNTHASE"/>
    <property type="match status" value="1"/>
</dbReference>
<dbReference type="InterPro" id="IPR024924">
    <property type="entry name" value="7-CO-7-deazaguanine_synth-like"/>
</dbReference>
<comment type="cofactor">
    <cofactor evidence="8">
        <name>S-adenosyl-L-methionine</name>
        <dbReference type="ChEBI" id="CHEBI:59789"/>
    </cofactor>
    <text evidence="8">Binds 1 S-adenosyl-L-methionine per subunit.</text>
</comment>
<dbReference type="InterPro" id="IPR007197">
    <property type="entry name" value="rSAM"/>
</dbReference>
<keyword evidence="5 8" id="KW-0408">Iron</keyword>
<feature type="binding site" evidence="8">
    <location>
        <begin position="51"/>
        <end position="53"/>
    </location>
    <ligand>
        <name>S-adenosyl-L-methionine</name>
        <dbReference type="ChEBI" id="CHEBI:59789"/>
    </ligand>
</feature>
<dbReference type="PIRSF" id="PIRSF000370">
    <property type="entry name" value="QueE"/>
    <property type="match status" value="1"/>
</dbReference>
<keyword evidence="8" id="KW-0671">Queuosine biosynthesis</keyword>
<accession>A0ABR5A0D7</accession>
<dbReference type="PANTHER" id="PTHR42836:SF1">
    <property type="entry name" value="7-CARBOXY-7-DEAZAGUANINE SYNTHASE"/>
    <property type="match status" value="1"/>
</dbReference>
<comment type="cofactor">
    <cofactor evidence="8">
        <name>Mg(2+)</name>
        <dbReference type="ChEBI" id="CHEBI:18420"/>
    </cofactor>
</comment>
<evidence type="ECO:0000256" key="7">
    <source>
        <dbReference type="ARBA" id="ARBA00023239"/>
    </source>
</evidence>
<evidence type="ECO:0000256" key="2">
    <source>
        <dbReference type="ARBA" id="ARBA00022691"/>
    </source>
</evidence>
<evidence type="ECO:0000256" key="6">
    <source>
        <dbReference type="ARBA" id="ARBA00023014"/>
    </source>
</evidence>
<comment type="caution">
    <text evidence="10">The sequence shown here is derived from an EMBL/GenBank/DDBJ whole genome shotgun (WGS) entry which is preliminary data.</text>
</comment>
<name>A0ABR5A0D7_9BACT</name>
<comment type="caution">
    <text evidence="8">Lacks conserved residue(s) required for the propagation of feature annotation.</text>
</comment>
<dbReference type="HAMAP" id="MF_00917">
    <property type="entry name" value="QueE"/>
    <property type="match status" value="1"/>
</dbReference>
<dbReference type="SUPFAM" id="SSF102114">
    <property type="entry name" value="Radical SAM enzymes"/>
    <property type="match status" value="1"/>
</dbReference>
<feature type="domain" description="Radical SAM core" evidence="9">
    <location>
        <begin position="32"/>
        <end position="224"/>
    </location>
</feature>
<keyword evidence="11" id="KW-1185">Reference proteome</keyword>
<dbReference type="EC" id="4.3.99.3" evidence="8"/>
<feature type="binding site" evidence="8">
    <location>
        <position position="86"/>
    </location>
    <ligand>
        <name>S-adenosyl-L-methionine</name>
        <dbReference type="ChEBI" id="CHEBI:59789"/>
    </ligand>
</feature>
<feature type="binding site" evidence="8">
    <location>
        <position position="41"/>
    </location>
    <ligand>
        <name>substrate</name>
    </ligand>
</feature>
<dbReference type="InterPro" id="IPR013785">
    <property type="entry name" value="Aldolase_TIM"/>
</dbReference>
<protein>
    <recommendedName>
        <fullName evidence="8">7-carboxy-7-deazaguanine synthase</fullName>
        <shortName evidence="8">CDG synthase</shortName>
        <ecNumber evidence="8">4.3.99.3</ecNumber>
    </recommendedName>
    <alternativeName>
        <fullName evidence="8">Queuosine biosynthesis protein QueE</fullName>
    </alternativeName>
</protein>
<comment type="similarity">
    <text evidence="8">Belongs to the radical SAM superfamily. 7-carboxy-7-deazaguanine synthase family.</text>
</comment>
<comment type="subunit">
    <text evidence="8">Homodimer.</text>
</comment>
<dbReference type="RefSeq" id="WP_039720750.1">
    <property type="nucleotide sequence ID" value="NZ_JQNX01000001.1"/>
</dbReference>
<evidence type="ECO:0000256" key="4">
    <source>
        <dbReference type="ARBA" id="ARBA00022842"/>
    </source>
</evidence>
<comment type="catalytic activity">
    <reaction evidence="8">
        <text>6-carboxy-5,6,7,8-tetrahydropterin + H(+) = 7-carboxy-7-carbaguanine + NH4(+)</text>
        <dbReference type="Rhea" id="RHEA:27974"/>
        <dbReference type="ChEBI" id="CHEBI:15378"/>
        <dbReference type="ChEBI" id="CHEBI:28938"/>
        <dbReference type="ChEBI" id="CHEBI:61032"/>
        <dbReference type="ChEBI" id="CHEBI:61036"/>
        <dbReference type="EC" id="4.3.99.3"/>
    </reaction>
</comment>
<evidence type="ECO:0000313" key="10">
    <source>
        <dbReference type="EMBL" id="KIE59496.1"/>
    </source>
</evidence>
<keyword evidence="1 8" id="KW-0004">4Fe-4S</keyword>
<comment type="pathway">
    <text evidence="8">Purine metabolism; 7-cyano-7-deazaguanine biosynthesis.</text>
</comment>
<feature type="binding site" evidence="8">
    <location>
        <position position="45"/>
    </location>
    <ligand>
        <name>[4Fe-4S] cluster</name>
        <dbReference type="ChEBI" id="CHEBI:49883"/>
        <note>4Fe-4S-S-AdoMet</note>
    </ligand>
</feature>
<keyword evidence="4 8" id="KW-0460">Magnesium</keyword>
<feature type="binding site" evidence="8">
    <location>
        <position position="49"/>
    </location>
    <ligand>
        <name>[4Fe-4S] cluster</name>
        <dbReference type="ChEBI" id="CHEBI:49883"/>
        <note>4Fe-4S-S-AdoMet</note>
    </ligand>
</feature>
<feature type="binding site" evidence="8">
    <location>
        <begin position="26"/>
        <end position="28"/>
    </location>
    <ligand>
        <name>substrate</name>
    </ligand>
</feature>
<keyword evidence="7 8" id="KW-0456">Lyase</keyword>